<dbReference type="Proteomes" id="UP000479692">
    <property type="component" value="Unassembled WGS sequence"/>
</dbReference>
<evidence type="ECO:0000313" key="2">
    <source>
        <dbReference type="Proteomes" id="UP000479692"/>
    </source>
</evidence>
<dbReference type="AlphaFoldDB" id="A0A7C9LXC6"/>
<sequence>MCDIPLEGIREIDAHLRNAGVLTLTELRRRYAARYKAILKRGALRNETDYYLVKGILDDADSPIDEEERDRLGRMLIAFEGAA</sequence>
<organism evidence="1 2">
    <name type="scientific">Noviluteimonas gilva</name>
    <dbReference type="NCBI Taxonomy" id="2682097"/>
    <lineage>
        <taxon>Bacteria</taxon>
        <taxon>Pseudomonadati</taxon>
        <taxon>Pseudomonadota</taxon>
        <taxon>Gammaproteobacteria</taxon>
        <taxon>Lysobacterales</taxon>
        <taxon>Lysobacteraceae</taxon>
        <taxon>Noviluteimonas</taxon>
    </lineage>
</organism>
<comment type="caution">
    <text evidence="1">The sequence shown here is derived from an EMBL/GenBank/DDBJ whole genome shotgun (WGS) entry which is preliminary data.</text>
</comment>
<gene>
    <name evidence="1" type="ORF">GN331_08920</name>
</gene>
<name>A0A7C9LXC6_9GAMM</name>
<keyword evidence="2" id="KW-1185">Reference proteome</keyword>
<dbReference type="EMBL" id="WOXT01000002">
    <property type="protein sequence ID" value="MUV14325.1"/>
    <property type="molecule type" value="Genomic_DNA"/>
</dbReference>
<proteinExistence type="predicted"/>
<protein>
    <submittedName>
        <fullName evidence="1">Uncharacterized protein</fullName>
    </submittedName>
</protein>
<reference evidence="1 2" key="1">
    <citation type="submission" date="2019-12" db="EMBL/GenBank/DDBJ databases">
        <authorList>
            <person name="Xu J."/>
        </authorList>
    </citation>
    <scope>NUCLEOTIDE SEQUENCE [LARGE SCALE GENOMIC DNA]</scope>
    <source>
        <strain evidence="1 2">HX-5-24</strain>
    </source>
</reference>
<evidence type="ECO:0000313" key="1">
    <source>
        <dbReference type="EMBL" id="MUV14325.1"/>
    </source>
</evidence>
<accession>A0A7C9LXC6</accession>